<dbReference type="InterPro" id="IPR011042">
    <property type="entry name" value="6-blade_b-propeller_TolB-like"/>
</dbReference>
<organism evidence="2 3">
    <name type="scientific">Microvirga splendida</name>
    <dbReference type="NCBI Taxonomy" id="2795727"/>
    <lineage>
        <taxon>Bacteria</taxon>
        <taxon>Pseudomonadati</taxon>
        <taxon>Pseudomonadota</taxon>
        <taxon>Alphaproteobacteria</taxon>
        <taxon>Hyphomicrobiales</taxon>
        <taxon>Methylobacteriaceae</taxon>
        <taxon>Microvirga</taxon>
    </lineage>
</organism>
<dbReference type="InterPro" id="IPR011049">
    <property type="entry name" value="Serralysin-like_metalloprot_C"/>
</dbReference>
<evidence type="ECO:0000256" key="1">
    <source>
        <dbReference type="ARBA" id="ARBA00009820"/>
    </source>
</evidence>
<dbReference type="PROSITE" id="PS00330">
    <property type="entry name" value="HEMOLYSIN_CALCIUM"/>
    <property type="match status" value="2"/>
</dbReference>
<evidence type="ECO:0000313" key="3">
    <source>
        <dbReference type="Proteomes" id="UP000620670"/>
    </source>
</evidence>
<dbReference type="PANTHER" id="PTHR36842:SF1">
    <property type="entry name" value="PROTEIN TOLB"/>
    <property type="match status" value="1"/>
</dbReference>
<sequence>MTLTLTIQFFSRPATESIIQRVSVTGDGAQADERSGASALSADGRYVFFESRATNLVGEDGPFDWDIFRKDLFTGEVVRVSTNAAGEVGNGDSFSARFSADGRYAVFTSRADNLVAGDVNGKADVFLKDLVTGRVTLISTDGNRRQVSGDSGQAAISPDGRYVVFESDAPDLVPGDTNDAHDIFVKDLFTGAVARLSTSKDGQGGNGVSRFAQISPDGRYVLFESGASNLVSDDHNGNVDVFLKDILTGEIRRISTDGSGAEGNGYSYQARFSADGRSVVFTSSAGNLVSGDTNGDYDLFQKDLATGRIVRLSTSSTGAEVHGWSEEPRLSHDGRYLFFASTANDVVPGGSNGTVYNLFRKDLLTGEVIRLSTSPEGLPADGHTGYGIDVSPDGRYALVGSWASNLVSGDTNGMYDTFLIDATLMKHAPAVMAGRFVELRLGTGAASSVSIDWGDGTIDTISPSGGSASFSHVFADSGAKNAVATVVEDGRSWSVPYTIDLASGQMMRNAAMADTLTGGHGSDRLDGDMWGNRIIGRNGSDRIDGHSGKDILWGGWGNDSLKGGYGRDVFVFDTRPNKRSNVDKIYDFKSRDDSFHLENKYFTKLGSGSSKGKKFKSDMFTEGKKAKDAEDRIVYDKKTGALYYDQDGTGSKAQVKIATITNKTKLYWHDFFVV</sequence>
<dbReference type="SUPFAM" id="SSF51120">
    <property type="entry name" value="beta-Roll"/>
    <property type="match status" value="1"/>
</dbReference>
<dbReference type="PANTHER" id="PTHR36842">
    <property type="entry name" value="PROTEIN TOLB HOMOLOG"/>
    <property type="match status" value="1"/>
</dbReference>
<comment type="similarity">
    <text evidence="1">Belongs to the TolB family.</text>
</comment>
<dbReference type="EMBL" id="JAELXT010000006">
    <property type="protein sequence ID" value="MBJ6125519.1"/>
    <property type="molecule type" value="Genomic_DNA"/>
</dbReference>
<keyword evidence="3" id="KW-1185">Reference proteome</keyword>
<name>A0ABS0XZN6_9HYPH</name>
<protein>
    <submittedName>
        <fullName evidence="2">PD40 domain-containing protein</fullName>
    </submittedName>
</protein>
<dbReference type="InterPro" id="IPR001343">
    <property type="entry name" value="Hemolysn_Ca-bd"/>
</dbReference>
<dbReference type="RefSeq" id="WP_199048404.1">
    <property type="nucleotide sequence ID" value="NZ_JAELXT010000006.1"/>
</dbReference>
<dbReference type="InterPro" id="IPR011659">
    <property type="entry name" value="WD40"/>
</dbReference>
<proteinExistence type="inferred from homology"/>
<dbReference type="InterPro" id="IPR018511">
    <property type="entry name" value="Hemolysin-typ_Ca-bd_CS"/>
</dbReference>
<dbReference type="SUPFAM" id="SSF82171">
    <property type="entry name" value="DPP6 N-terminal domain-like"/>
    <property type="match status" value="1"/>
</dbReference>
<dbReference type="Gene3D" id="2.120.10.30">
    <property type="entry name" value="TolB, C-terminal domain"/>
    <property type="match status" value="2"/>
</dbReference>
<dbReference type="Gene3D" id="2.150.10.10">
    <property type="entry name" value="Serralysin-like metalloprotease, C-terminal"/>
    <property type="match status" value="1"/>
</dbReference>
<accession>A0ABS0XZN6</accession>
<comment type="caution">
    <text evidence="2">The sequence shown here is derived from an EMBL/GenBank/DDBJ whole genome shotgun (WGS) entry which is preliminary data.</text>
</comment>
<dbReference type="Pfam" id="PF00353">
    <property type="entry name" value="HemolysinCabind"/>
    <property type="match status" value="2"/>
</dbReference>
<dbReference type="PRINTS" id="PR00313">
    <property type="entry name" value="CABNDNGRPT"/>
</dbReference>
<gene>
    <name evidence="2" type="ORF">JAO75_08845</name>
</gene>
<dbReference type="Proteomes" id="UP000620670">
    <property type="component" value="Unassembled WGS sequence"/>
</dbReference>
<dbReference type="Pfam" id="PF07676">
    <property type="entry name" value="PD40"/>
    <property type="match status" value="4"/>
</dbReference>
<evidence type="ECO:0000313" key="2">
    <source>
        <dbReference type="EMBL" id="MBJ6125519.1"/>
    </source>
</evidence>
<reference evidence="3" key="1">
    <citation type="submission" date="2020-12" db="EMBL/GenBank/DDBJ databases">
        <title>Hymenobacter sp.</title>
        <authorList>
            <person name="Kim M.K."/>
        </authorList>
    </citation>
    <scope>NUCLEOTIDE SEQUENCE [LARGE SCALE GENOMIC DNA]</scope>
    <source>
        <strain evidence="3">BT325</strain>
    </source>
</reference>